<name>A0A0C9UHA0_SPHS4</name>
<protein>
    <submittedName>
        <fullName evidence="1">Uncharacterized protein</fullName>
    </submittedName>
</protein>
<dbReference type="AlphaFoldDB" id="A0A0C9UHA0"/>
<evidence type="ECO:0000313" key="2">
    <source>
        <dbReference type="Proteomes" id="UP000054279"/>
    </source>
</evidence>
<evidence type="ECO:0000313" key="1">
    <source>
        <dbReference type="EMBL" id="KIJ24585.1"/>
    </source>
</evidence>
<dbReference type="HOGENOM" id="CLU_2135136_0_0_1"/>
<organism evidence="1 2">
    <name type="scientific">Sphaerobolus stellatus (strain SS14)</name>
    <dbReference type="NCBI Taxonomy" id="990650"/>
    <lineage>
        <taxon>Eukaryota</taxon>
        <taxon>Fungi</taxon>
        <taxon>Dikarya</taxon>
        <taxon>Basidiomycota</taxon>
        <taxon>Agaricomycotina</taxon>
        <taxon>Agaricomycetes</taxon>
        <taxon>Phallomycetidae</taxon>
        <taxon>Geastrales</taxon>
        <taxon>Sphaerobolaceae</taxon>
        <taxon>Sphaerobolus</taxon>
    </lineage>
</organism>
<keyword evidence="2" id="KW-1185">Reference proteome</keyword>
<gene>
    <name evidence="1" type="ORF">M422DRAFT_274582</name>
</gene>
<proteinExistence type="predicted"/>
<dbReference type="EMBL" id="KN837474">
    <property type="protein sequence ID" value="KIJ24585.1"/>
    <property type="molecule type" value="Genomic_DNA"/>
</dbReference>
<reference evidence="1 2" key="1">
    <citation type="submission" date="2014-06" db="EMBL/GenBank/DDBJ databases">
        <title>Evolutionary Origins and Diversification of the Mycorrhizal Mutualists.</title>
        <authorList>
            <consortium name="DOE Joint Genome Institute"/>
            <consortium name="Mycorrhizal Genomics Consortium"/>
            <person name="Kohler A."/>
            <person name="Kuo A."/>
            <person name="Nagy L.G."/>
            <person name="Floudas D."/>
            <person name="Copeland A."/>
            <person name="Barry K.W."/>
            <person name="Cichocki N."/>
            <person name="Veneault-Fourrey C."/>
            <person name="LaButti K."/>
            <person name="Lindquist E.A."/>
            <person name="Lipzen A."/>
            <person name="Lundell T."/>
            <person name="Morin E."/>
            <person name="Murat C."/>
            <person name="Riley R."/>
            <person name="Ohm R."/>
            <person name="Sun H."/>
            <person name="Tunlid A."/>
            <person name="Henrissat B."/>
            <person name="Grigoriev I.V."/>
            <person name="Hibbett D.S."/>
            <person name="Martin F."/>
        </authorList>
    </citation>
    <scope>NUCLEOTIDE SEQUENCE [LARGE SCALE GENOMIC DNA]</scope>
    <source>
        <strain evidence="1 2">SS14</strain>
    </source>
</reference>
<accession>A0A0C9UHA0</accession>
<sequence>MDAINTIIATIAFDHFRDAGDFFMLCNIWMGLQMKDEVDAKAWADLKWHQFIGQDNVLAQLSVDSCITVWGDQEGHTVITTHKREWSKSVSVALVKNWTDEMDKGSGNGELVG</sequence>
<dbReference type="Proteomes" id="UP000054279">
    <property type="component" value="Unassembled WGS sequence"/>
</dbReference>